<dbReference type="eggNOG" id="COG1396">
    <property type="taxonomic scope" value="Bacteria"/>
</dbReference>
<dbReference type="OrthoDB" id="3544317at2"/>
<reference evidence="2 3" key="1">
    <citation type="submission" date="2012-06" db="EMBL/GenBank/DDBJ databases">
        <title>Finished chromosome of genome of Microcoleus sp. PCC 7113.</title>
        <authorList>
            <consortium name="US DOE Joint Genome Institute"/>
            <person name="Gugger M."/>
            <person name="Coursin T."/>
            <person name="Rippka R."/>
            <person name="Tandeau De Marsac N."/>
            <person name="Huntemann M."/>
            <person name="Wei C.-L."/>
            <person name="Han J."/>
            <person name="Detter J.C."/>
            <person name="Han C."/>
            <person name="Tapia R."/>
            <person name="Chen A."/>
            <person name="Kyrpides N."/>
            <person name="Mavromatis K."/>
            <person name="Markowitz V."/>
            <person name="Szeto E."/>
            <person name="Ivanova N."/>
            <person name="Pagani I."/>
            <person name="Pati A."/>
            <person name="Goodwin L."/>
            <person name="Nordberg H.P."/>
            <person name="Cantor M.N."/>
            <person name="Hua S.X."/>
            <person name="Woyke T."/>
            <person name="Kerfeld C.A."/>
        </authorList>
    </citation>
    <scope>NUCLEOTIDE SEQUENCE [LARGE SCALE GENOMIC DNA]</scope>
    <source>
        <strain evidence="2 3">PCC 7113</strain>
    </source>
</reference>
<feature type="domain" description="HTH cro/C1-type" evidence="1">
    <location>
        <begin position="15"/>
        <end position="69"/>
    </location>
</feature>
<dbReference type="EMBL" id="CP003630">
    <property type="protein sequence ID" value="AFZ19722.1"/>
    <property type="molecule type" value="Genomic_DNA"/>
</dbReference>
<organism evidence="2 3">
    <name type="scientific">Allocoleopsis franciscana PCC 7113</name>
    <dbReference type="NCBI Taxonomy" id="1173027"/>
    <lineage>
        <taxon>Bacteria</taxon>
        <taxon>Bacillati</taxon>
        <taxon>Cyanobacteriota</taxon>
        <taxon>Cyanophyceae</taxon>
        <taxon>Coleofasciculales</taxon>
        <taxon>Coleofasciculaceae</taxon>
        <taxon>Allocoleopsis</taxon>
        <taxon>Allocoleopsis franciscana</taxon>
    </lineage>
</organism>
<sequence length="95" mass="10502">MNSDRSETNSAEITLKTLREGRGITQGELGSKLGLSYRAIAEWESGRKLPRFDNAVALARELGVSLKVLAQAMQIDVEGVRDDELQKEWPLQGDS</sequence>
<dbReference type="SUPFAM" id="SSF47413">
    <property type="entry name" value="lambda repressor-like DNA-binding domains"/>
    <property type="match status" value="1"/>
</dbReference>
<keyword evidence="3" id="KW-1185">Reference proteome</keyword>
<dbReference type="SMART" id="SM00530">
    <property type="entry name" value="HTH_XRE"/>
    <property type="match status" value="1"/>
</dbReference>
<dbReference type="Proteomes" id="UP000010471">
    <property type="component" value="Chromosome"/>
</dbReference>
<dbReference type="InterPro" id="IPR010982">
    <property type="entry name" value="Lambda_DNA-bd_dom_sf"/>
</dbReference>
<proteinExistence type="predicted"/>
<dbReference type="Pfam" id="PF01381">
    <property type="entry name" value="HTH_3"/>
    <property type="match status" value="1"/>
</dbReference>
<evidence type="ECO:0000313" key="2">
    <source>
        <dbReference type="EMBL" id="AFZ19722.1"/>
    </source>
</evidence>
<dbReference type="HOGENOM" id="CLU_066192_62_3_3"/>
<dbReference type="STRING" id="1173027.Mic7113_4017"/>
<evidence type="ECO:0000259" key="1">
    <source>
        <dbReference type="PROSITE" id="PS50943"/>
    </source>
</evidence>
<dbReference type="GO" id="GO:0003677">
    <property type="term" value="F:DNA binding"/>
    <property type="evidence" value="ECO:0007669"/>
    <property type="project" value="InterPro"/>
</dbReference>
<dbReference type="AlphaFoldDB" id="K9WJL9"/>
<dbReference type="InterPro" id="IPR001387">
    <property type="entry name" value="Cro/C1-type_HTH"/>
</dbReference>
<dbReference type="Gene3D" id="1.10.260.40">
    <property type="entry name" value="lambda repressor-like DNA-binding domains"/>
    <property type="match status" value="1"/>
</dbReference>
<dbReference type="CDD" id="cd00093">
    <property type="entry name" value="HTH_XRE"/>
    <property type="match status" value="1"/>
</dbReference>
<protein>
    <submittedName>
        <fullName evidence="2">Putative transcription factor, MBF1 like protein</fullName>
    </submittedName>
</protein>
<gene>
    <name evidence="2" type="ORF">Mic7113_4017</name>
</gene>
<evidence type="ECO:0000313" key="3">
    <source>
        <dbReference type="Proteomes" id="UP000010471"/>
    </source>
</evidence>
<dbReference type="RefSeq" id="WP_015183858.1">
    <property type="nucleotide sequence ID" value="NC_019738.1"/>
</dbReference>
<dbReference type="KEGG" id="mic:Mic7113_4017"/>
<name>K9WJL9_9CYAN</name>
<accession>K9WJL9</accession>
<dbReference type="PROSITE" id="PS50943">
    <property type="entry name" value="HTH_CROC1"/>
    <property type="match status" value="1"/>
</dbReference>